<dbReference type="SUPFAM" id="SSF57850">
    <property type="entry name" value="RING/U-box"/>
    <property type="match status" value="1"/>
</dbReference>
<gene>
    <name evidence="14" type="ORF">CCHL11_04308</name>
</gene>
<dbReference type="GO" id="GO:0000724">
    <property type="term" value="P:double-strand break repair via homologous recombination"/>
    <property type="evidence" value="ECO:0007669"/>
    <property type="project" value="InterPro"/>
</dbReference>
<keyword evidence="4" id="KW-0808">Transferase</keyword>
<comment type="caution">
    <text evidence="14">The sequence shown here is derived from an EMBL/GenBank/DDBJ whole genome shotgun (WGS) entry which is preliminary data.</text>
</comment>
<evidence type="ECO:0000256" key="3">
    <source>
        <dbReference type="ARBA" id="ARBA00008212"/>
    </source>
</evidence>
<evidence type="ECO:0000256" key="2">
    <source>
        <dbReference type="ARBA" id="ARBA00004718"/>
    </source>
</evidence>
<dbReference type="GO" id="GO:0016925">
    <property type="term" value="P:protein sumoylation"/>
    <property type="evidence" value="ECO:0007669"/>
    <property type="project" value="UniProtKB-UniPathway"/>
</dbReference>
<dbReference type="PROSITE" id="PS51044">
    <property type="entry name" value="ZF_SP_RING"/>
    <property type="match status" value="1"/>
</dbReference>
<dbReference type="CDD" id="cd16651">
    <property type="entry name" value="SPL-RING_NSE2"/>
    <property type="match status" value="1"/>
</dbReference>
<comment type="subcellular location">
    <subcellularLocation>
        <location evidence="1">Nucleus</location>
    </subcellularLocation>
</comment>
<organism evidence="14 15">
    <name type="scientific">Colletotrichum chlorophyti</name>
    <dbReference type="NCBI Taxonomy" id="708187"/>
    <lineage>
        <taxon>Eukaryota</taxon>
        <taxon>Fungi</taxon>
        <taxon>Dikarya</taxon>
        <taxon>Ascomycota</taxon>
        <taxon>Pezizomycotina</taxon>
        <taxon>Sordariomycetes</taxon>
        <taxon>Hypocreomycetidae</taxon>
        <taxon>Glomerellales</taxon>
        <taxon>Glomerellaceae</taxon>
        <taxon>Colletotrichum</taxon>
    </lineage>
</organism>
<reference evidence="14 15" key="1">
    <citation type="submission" date="2016-11" db="EMBL/GenBank/DDBJ databases">
        <title>Draft Genome Assembly of Colletotrichum chlorophyti a pathogen of herbaceous plants.</title>
        <authorList>
            <person name="Gan P."/>
            <person name="Narusaka M."/>
            <person name="Tsushima A."/>
            <person name="Narusaka Y."/>
            <person name="Takano Y."/>
            <person name="Shirasu K."/>
        </authorList>
    </citation>
    <scope>NUCLEOTIDE SEQUENCE [LARGE SCALE GENOMIC DNA]</scope>
    <source>
        <strain evidence="14 15">NTL11</strain>
    </source>
</reference>
<keyword evidence="14" id="KW-0436">Ligase</keyword>
<dbReference type="STRING" id="708187.A0A1Q8RLK3"/>
<dbReference type="PANTHER" id="PTHR21330:SF1">
    <property type="entry name" value="E3 SUMO-PROTEIN LIGASE NSE2"/>
    <property type="match status" value="1"/>
</dbReference>
<evidence type="ECO:0000313" key="14">
    <source>
        <dbReference type="EMBL" id="OLN85215.1"/>
    </source>
</evidence>
<keyword evidence="11" id="KW-0175">Coiled coil</keyword>
<dbReference type="InterPro" id="IPR013083">
    <property type="entry name" value="Znf_RING/FYVE/PHD"/>
</dbReference>
<comment type="pathway">
    <text evidence="2">Protein modification; protein sumoylation.</text>
</comment>
<feature type="coiled-coil region" evidence="11">
    <location>
        <begin position="131"/>
        <end position="158"/>
    </location>
</feature>
<evidence type="ECO:0000256" key="5">
    <source>
        <dbReference type="ARBA" id="ARBA00022723"/>
    </source>
</evidence>
<dbReference type="InterPro" id="IPR026846">
    <property type="entry name" value="Nse2(Mms21)"/>
</dbReference>
<proteinExistence type="inferred from homology"/>
<feature type="region of interest" description="Disordered" evidence="12">
    <location>
        <begin position="370"/>
        <end position="411"/>
    </location>
</feature>
<dbReference type="OrthoDB" id="26899at2759"/>
<dbReference type="InterPro" id="IPR004181">
    <property type="entry name" value="Znf_MIZ"/>
</dbReference>
<evidence type="ECO:0000259" key="13">
    <source>
        <dbReference type="PROSITE" id="PS51044"/>
    </source>
</evidence>
<dbReference type="GO" id="GO:0005634">
    <property type="term" value="C:nucleus"/>
    <property type="evidence" value="ECO:0007669"/>
    <property type="project" value="UniProtKB-SubCell"/>
</dbReference>
<evidence type="ECO:0000256" key="1">
    <source>
        <dbReference type="ARBA" id="ARBA00004123"/>
    </source>
</evidence>
<evidence type="ECO:0000256" key="6">
    <source>
        <dbReference type="ARBA" id="ARBA00022771"/>
    </source>
</evidence>
<evidence type="ECO:0000256" key="8">
    <source>
        <dbReference type="ARBA" id="ARBA00022833"/>
    </source>
</evidence>
<dbReference type="AlphaFoldDB" id="A0A1Q8RLK3"/>
<keyword evidence="5" id="KW-0479">Metal-binding</keyword>
<protein>
    <submittedName>
        <fullName evidence="14">E3 SUMO-protein ligase nse2</fullName>
    </submittedName>
</protein>
<sequence>MPVLERRRLTQRRPDRRIVVDDDDAGASQSQLPPYQPLECPLTEEAKRAIAELSNSRDVHRYQNHIKASRNHLGSSVALINDNLRDRRAGLQRLVQKRAASEDMESQEKSQREREIEAHVEYLDSQVPTLTANAEAAIRDLIDRQAALEDEKAALADTVSHFQALPDQQPGFRRRSRRGDEEGGENPGRADADEPPPPEQSVVDVLLQNKTQKAREWERLNAYQRYALNNDYAAFKKLWHDAAHGDSEVPLPNANRWFDSNGNPVMPTGRTGHAEEEAGVAAADDDDDLVIAGEVRDYKCPLSMQEFEEPYSSKVCTHTYEKRWIIDMVRKAANQRAECPVAGCSKVLGVDDLFYDPVILRKMKRARELQRLAEEEGNSSTEEEGGNDAPRAVKRERSKSHKRKVEEIDDE</sequence>
<keyword evidence="15" id="KW-1185">Reference proteome</keyword>
<dbReference type="PANTHER" id="PTHR21330">
    <property type="entry name" value="E3 SUMO-PROTEIN LIGASE NSE2"/>
    <property type="match status" value="1"/>
</dbReference>
<dbReference type="GO" id="GO:0061665">
    <property type="term" value="F:SUMO ligase activity"/>
    <property type="evidence" value="ECO:0007669"/>
    <property type="project" value="TreeGrafter"/>
</dbReference>
<evidence type="ECO:0000313" key="15">
    <source>
        <dbReference type="Proteomes" id="UP000186583"/>
    </source>
</evidence>
<comment type="similarity">
    <text evidence="3">Belongs to the NSE2 family.</text>
</comment>
<feature type="domain" description="SP-RING-type" evidence="13">
    <location>
        <begin position="285"/>
        <end position="372"/>
    </location>
</feature>
<keyword evidence="8" id="KW-0862">Zinc</keyword>
<keyword evidence="9" id="KW-0539">Nucleus</keyword>
<dbReference type="GO" id="GO:0008270">
    <property type="term" value="F:zinc ion binding"/>
    <property type="evidence" value="ECO:0007669"/>
    <property type="project" value="UniProtKB-KW"/>
</dbReference>
<feature type="region of interest" description="Disordered" evidence="12">
    <location>
        <begin position="160"/>
        <end position="200"/>
    </location>
</feature>
<evidence type="ECO:0000256" key="4">
    <source>
        <dbReference type="ARBA" id="ARBA00022679"/>
    </source>
</evidence>
<dbReference type="EMBL" id="MPGH01000181">
    <property type="protein sequence ID" value="OLN85215.1"/>
    <property type="molecule type" value="Genomic_DNA"/>
</dbReference>
<feature type="compositionally biased region" description="Basic residues" evidence="12">
    <location>
        <begin position="392"/>
        <end position="403"/>
    </location>
</feature>
<name>A0A1Q8RLK3_9PEZI</name>
<evidence type="ECO:0000256" key="7">
    <source>
        <dbReference type="ARBA" id="ARBA00022786"/>
    </source>
</evidence>
<evidence type="ECO:0000256" key="12">
    <source>
        <dbReference type="SAM" id="MobiDB-lite"/>
    </source>
</evidence>
<dbReference type="Pfam" id="PF11789">
    <property type="entry name" value="zf-Nse"/>
    <property type="match status" value="1"/>
</dbReference>
<accession>A0A1Q8RLK3</accession>
<keyword evidence="7" id="KW-0833">Ubl conjugation pathway</keyword>
<dbReference type="Proteomes" id="UP000186583">
    <property type="component" value="Unassembled WGS sequence"/>
</dbReference>
<dbReference type="GO" id="GO:0016874">
    <property type="term" value="F:ligase activity"/>
    <property type="evidence" value="ECO:0007669"/>
    <property type="project" value="UniProtKB-KW"/>
</dbReference>
<evidence type="ECO:0000256" key="9">
    <source>
        <dbReference type="ARBA" id="ARBA00023242"/>
    </source>
</evidence>
<evidence type="ECO:0000256" key="10">
    <source>
        <dbReference type="PROSITE-ProRule" id="PRU00452"/>
    </source>
</evidence>
<evidence type="ECO:0000256" key="11">
    <source>
        <dbReference type="SAM" id="Coils"/>
    </source>
</evidence>
<keyword evidence="6 10" id="KW-0863">Zinc-finger</keyword>
<dbReference type="GO" id="GO:0030915">
    <property type="term" value="C:Smc5-Smc6 complex"/>
    <property type="evidence" value="ECO:0007669"/>
    <property type="project" value="InterPro"/>
</dbReference>
<dbReference type="UniPathway" id="UPA00886"/>
<dbReference type="Gene3D" id="3.30.40.10">
    <property type="entry name" value="Zinc/RING finger domain, C3HC4 (zinc finger)"/>
    <property type="match status" value="1"/>
</dbReference>
<feature type="compositionally biased region" description="Acidic residues" evidence="12">
    <location>
        <begin position="375"/>
        <end position="386"/>
    </location>
</feature>